<feature type="region of interest" description="Disordered" evidence="4">
    <location>
        <begin position="497"/>
        <end position="529"/>
    </location>
</feature>
<proteinExistence type="inferred from homology"/>
<reference evidence="5 6" key="2">
    <citation type="submission" date="2024-10" db="EMBL/GenBank/DDBJ databases">
        <authorList>
            <person name="Ryan C."/>
        </authorList>
    </citation>
    <scope>NUCLEOTIDE SEQUENCE [LARGE SCALE GENOMIC DNA]</scope>
</reference>
<comment type="similarity">
    <text evidence="1">Belongs to the WEB family.</text>
</comment>
<organism evidence="5 6">
    <name type="scientific">Urochloa decumbens</name>
    <dbReference type="NCBI Taxonomy" id="240449"/>
    <lineage>
        <taxon>Eukaryota</taxon>
        <taxon>Viridiplantae</taxon>
        <taxon>Streptophyta</taxon>
        <taxon>Embryophyta</taxon>
        <taxon>Tracheophyta</taxon>
        <taxon>Spermatophyta</taxon>
        <taxon>Magnoliopsida</taxon>
        <taxon>Liliopsida</taxon>
        <taxon>Poales</taxon>
        <taxon>Poaceae</taxon>
        <taxon>PACMAD clade</taxon>
        <taxon>Panicoideae</taxon>
        <taxon>Panicodae</taxon>
        <taxon>Paniceae</taxon>
        <taxon>Melinidinae</taxon>
        <taxon>Urochloa</taxon>
    </lineage>
</organism>
<dbReference type="AlphaFoldDB" id="A0ABC8XRL1"/>
<keyword evidence="2 3" id="KW-0175">Coiled coil</keyword>
<sequence>MADIDTRPLESVQAAVSIFDRGGDQNKLCPHRNEEETISFLTKELAACKLQLEVRESQHKQATMKIEALEKAVRDLSHQYEKDCMEAHMRIAQLEAENIAIMSRQAEADGDRGALREELAAARGELGEARASVSFVLREVEAMETRAILERESTRDALTRILQLNETVLSSAVAAIRAEEERSVFFQETMMEFFDSDRNLEVIRRQVEMAKRMEAELLAKTVEVEYLRSELKQVKEIYVSPAEGSDATTTVVTAAAGCSNLDDRDQVQAACETTVKDTEASDATTVVTAAGCSNLDYHDQEQACETTARDQEPEAEFTFQHSPEECFVSEIFRKDAHVTPSDGDKMEIEKSEDVVKDKQGADVVVHDKTVAEGNSDAQETSCLDAKISGEDHHAIKLVDGKNNEAENDQEPADSDGVLLSNPTACQGNDLLLQDHDQDASFVLESSRDDFESVRSDAKDISITDPAHVATAGSQEQQTEAAAASTCVVDNEIVSKDENDEFYTKELEPEPGQGQGQQGGNNKLDGYVLVSRSSGDADAAARDNDKQLDAARAEISDLRFSLEEAVRRAELAEESKAALERELKEELRRKQQRTPSWRRAPSDSEDGGGRPARGGAPPTPTPTPARARPTPPPSHAPGATPSRALRSARPGGEDMTPRCLTLGKVLNMKYK</sequence>
<evidence type="ECO:0000256" key="1">
    <source>
        <dbReference type="ARBA" id="ARBA00005485"/>
    </source>
</evidence>
<evidence type="ECO:0000313" key="5">
    <source>
        <dbReference type="EMBL" id="CAL4929731.1"/>
    </source>
</evidence>
<feature type="compositionally biased region" description="Basic and acidic residues" evidence="4">
    <location>
        <begin position="497"/>
        <end position="507"/>
    </location>
</feature>
<feature type="region of interest" description="Disordered" evidence="4">
    <location>
        <begin position="581"/>
        <end position="670"/>
    </location>
</feature>
<keyword evidence="6" id="KW-1185">Reference proteome</keyword>
<name>A0ABC8XRL1_9POAL</name>
<dbReference type="PANTHER" id="PTHR32054">
    <property type="entry name" value="HEAVY CHAIN, PUTATIVE, EXPRESSED-RELATED-RELATED"/>
    <property type="match status" value="1"/>
</dbReference>
<accession>A0ABC8XRL1</accession>
<dbReference type="PANTHER" id="PTHR32054:SF17">
    <property type="entry name" value="EXPRESSED PROTEIN"/>
    <property type="match status" value="1"/>
</dbReference>
<protein>
    <submittedName>
        <fullName evidence="5">Uncharacterized protein</fullName>
    </submittedName>
</protein>
<reference evidence="6" key="1">
    <citation type="submission" date="2024-06" db="EMBL/GenBank/DDBJ databases">
        <authorList>
            <person name="Ryan C."/>
        </authorList>
    </citation>
    <scope>NUCLEOTIDE SEQUENCE [LARGE SCALE GENOMIC DNA]</scope>
</reference>
<feature type="coiled-coil region" evidence="3">
    <location>
        <begin position="52"/>
        <end position="97"/>
    </location>
</feature>
<evidence type="ECO:0000256" key="4">
    <source>
        <dbReference type="SAM" id="MobiDB-lite"/>
    </source>
</evidence>
<feature type="compositionally biased region" description="Pro residues" evidence="4">
    <location>
        <begin position="616"/>
        <end position="634"/>
    </location>
</feature>
<evidence type="ECO:0000256" key="3">
    <source>
        <dbReference type="SAM" id="Coils"/>
    </source>
</evidence>
<gene>
    <name evidence="5" type="ORF">URODEC1_LOCUS25990</name>
</gene>
<dbReference type="EMBL" id="OZ075125">
    <property type="protein sequence ID" value="CAL4929731.1"/>
    <property type="molecule type" value="Genomic_DNA"/>
</dbReference>
<dbReference type="Proteomes" id="UP001497457">
    <property type="component" value="Chromosome 15b"/>
</dbReference>
<evidence type="ECO:0000313" key="6">
    <source>
        <dbReference type="Proteomes" id="UP001497457"/>
    </source>
</evidence>
<evidence type="ECO:0000256" key="2">
    <source>
        <dbReference type="ARBA" id="ARBA00023054"/>
    </source>
</evidence>